<evidence type="ECO:0000256" key="14">
    <source>
        <dbReference type="ARBA" id="ARBA00038393"/>
    </source>
</evidence>
<organism evidence="17 18">
    <name type="scientific">Eucalyptus globulus</name>
    <name type="common">Tasmanian blue gum</name>
    <dbReference type="NCBI Taxonomy" id="34317"/>
    <lineage>
        <taxon>Eukaryota</taxon>
        <taxon>Viridiplantae</taxon>
        <taxon>Streptophyta</taxon>
        <taxon>Embryophyta</taxon>
        <taxon>Tracheophyta</taxon>
        <taxon>Spermatophyta</taxon>
        <taxon>Magnoliopsida</taxon>
        <taxon>eudicotyledons</taxon>
        <taxon>Gunneridae</taxon>
        <taxon>Pentapetalae</taxon>
        <taxon>rosids</taxon>
        <taxon>malvids</taxon>
        <taxon>Myrtales</taxon>
        <taxon>Myrtaceae</taxon>
        <taxon>Myrtoideae</taxon>
        <taxon>Eucalypteae</taxon>
        <taxon>Eucalyptus</taxon>
    </lineage>
</organism>
<evidence type="ECO:0000256" key="2">
    <source>
        <dbReference type="ARBA" id="ARBA00022529"/>
    </source>
</evidence>
<dbReference type="InterPro" id="IPR051378">
    <property type="entry name" value="Cell2Cell_Antifungal"/>
</dbReference>
<dbReference type="Proteomes" id="UP001634007">
    <property type="component" value="Unassembled WGS sequence"/>
</dbReference>
<dbReference type="PROSITE" id="PS51473">
    <property type="entry name" value="GNK2"/>
    <property type="match status" value="1"/>
</dbReference>
<dbReference type="EMBL" id="JBJKBG010000010">
    <property type="protein sequence ID" value="KAL3719310.1"/>
    <property type="molecule type" value="Genomic_DNA"/>
</dbReference>
<keyword evidence="4" id="KW-0945">Host-virus interaction</keyword>
<keyword evidence="18" id="KW-1185">Reference proteome</keyword>
<proteinExistence type="inferred from homology"/>
<evidence type="ECO:0000256" key="1">
    <source>
        <dbReference type="ARBA" id="ARBA00004251"/>
    </source>
</evidence>
<dbReference type="GO" id="GO:0005537">
    <property type="term" value="F:D-mannose binding"/>
    <property type="evidence" value="ECO:0007669"/>
    <property type="project" value="UniProtKB-KW"/>
</dbReference>
<evidence type="ECO:0000256" key="7">
    <source>
        <dbReference type="ARBA" id="ARBA00022737"/>
    </source>
</evidence>
<comment type="caution">
    <text evidence="17">The sequence shown here is derived from an EMBL/GenBank/DDBJ whole genome shotgun (WGS) entry which is preliminary data.</text>
</comment>
<protein>
    <recommendedName>
        <fullName evidence="16">Gnk2-homologous domain-containing protein</fullName>
    </recommendedName>
</protein>
<gene>
    <name evidence="17" type="ORF">ACJRO7_004291</name>
</gene>
<evidence type="ECO:0000313" key="18">
    <source>
        <dbReference type="Proteomes" id="UP001634007"/>
    </source>
</evidence>
<evidence type="ECO:0000256" key="15">
    <source>
        <dbReference type="SAM" id="SignalP"/>
    </source>
</evidence>
<evidence type="ECO:0000256" key="4">
    <source>
        <dbReference type="ARBA" id="ARBA00022581"/>
    </source>
</evidence>
<accession>A0ABD3J102</accession>
<dbReference type="GO" id="GO:0031640">
    <property type="term" value="P:killing of cells of another organism"/>
    <property type="evidence" value="ECO:0007669"/>
    <property type="project" value="UniProtKB-KW"/>
</dbReference>
<dbReference type="PANTHER" id="PTHR32080">
    <property type="entry name" value="ANTIFUNGAL PROTEIN GINKBILOBIN-2-LIKE"/>
    <property type="match status" value="1"/>
</dbReference>
<name>A0ABD3J102_EUCGL</name>
<evidence type="ECO:0000256" key="10">
    <source>
        <dbReference type="ARBA" id="ARBA00023022"/>
    </source>
</evidence>
<feature type="signal peptide" evidence="15">
    <location>
        <begin position="1"/>
        <end position="23"/>
    </location>
</feature>
<evidence type="ECO:0000313" key="17">
    <source>
        <dbReference type="EMBL" id="KAL3719310.1"/>
    </source>
</evidence>
<keyword evidence="6" id="KW-0430">Lectin</keyword>
<dbReference type="InterPro" id="IPR038408">
    <property type="entry name" value="GNK2_sf"/>
</dbReference>
<comment type="subcellular location">
    <subcellularLocation>
        <location evidence="13">Cell junction</location>
        <location evidence="13">Plasmodesma</location>
    </subcellularLocation>
    <subcellularLocation>
        <location evidence="1">Cell membrane</location>
        <topology evidence="1">Single-pass type I membrane protein</topology>
    </subcellularLocation>
</comment>
<reference evidence="17 18" key="1">
    <citation type="submission" date="2024-11" db="EMBL/GenBank/DDBJ databases">
        <title>Chromosome-level genome assembly of Eucalyptus globulus Labill. provides insights into its genome evolution.</title>
        <authorList>
            <person name="Li X."/>
        </authorList>
    </citation>
    <scope>NUCLEOTIDE SEQUENCE [LARGE SCALE GENOMIC DNA]</scope>
    <source>
        <strain evidence="17">CL2024</strain>
        <tissue evidence="17">Fresh tender leaves</tissue>
    </source>
</reference>
<keyword evidence="5 15" id="KW-0732">Signal</keyword>
<keyword evidence="8" id="KW-0611">Plant defense</keyword>
<evidence type="ECO:0000256" key="8">
    <source>
        <dbReference type="ARBA" id="ARBA00022821"/>
    </source>
</evidence>
<keyword evidence="3" id="KW-0295">Fungicide</keyword>
<keyword evidence="12" id="KW-1015">Disulfide bond</keyword>
<dbReference type="GO" id="GO:0009506">
    <property type="term" value="C:plasmodesma"/>
    <property type="evidence" value="ECO:0007669"/>
    <property type="project" value="UniProtKB-SubCell"/>
</dbReference>
<keyword evidence="11" id="KW-0465">Mannose-binding</keyword>
<keyword evidence="2" id="KW-0929">Antimicrobial</keyword>
<dbReference type="GO" id="GO:0005886">
    <property type="term" value="C:plasma membrane"/>
    <property type="evidence" value="ECO:0007669"/>
    <property type="project" value="UniProtKB-SubCell"/>
</dbReference>
<dbReference type="AlphaFoldDB" id="A0ABD3J102"/>
<dbReference type="Gene3D" id="3.30.430.20">
    <property type="entry name" value="Gnk2 domain, C-X8-C-X2-C motif"/>
    <property type="match status" value="1"/>
</dbReference>
<sequence>MATSQRIVGLAFALLWIGNVASGAPDLTATYAGCNLQTYEAGDGYASSVVYVVSALESVTPSIPGYDYYISSTYPAAIVYGHAAYNPALSVADCITCIDYVKTDMLIYCPNNIGAQLVLHDCRMRYEHDPFTE</sequence>
<evidence type="ECO:0000256" key="13">
    <source>
        <dbReference type="ARBA" id="ARBA00024184"/>
    </source>
</evidence>
<dbReference type="GO" id="GO:0042742">
    <property type="term" value="P:defense response to bacterium"/>
    <property type="evidence" value="ECO:0007669"/>
    <property type="project" value="UniProtKB-KW"/>
</dbReference>
<evidence type="ECO:0000256" key="12">
    <source>
        <dbReference type="ARBA" id="ARBA00023157"/>
    </source>
</evidence>
<evidence type="ECO:0000256" key="9">
    <source>
        <dbReference type="ARBA" id="ARBA00022949"/>
    </source>
</evidence>
<keyword evidence="10" id="KW-0044">Antibiotic</keyword>
<evidence type="ECO:0000256" key="11">
    <source>
        <dbReference type="ARBA" id="ARBA00023035"/>
    </source>
</evidence>
<keyword evidence="7" id="KW-0677">Repeat</keyword>
<dbReference type="GO" id="GO:0050832">
    <property type="term" value="P:defense response to fungus"/>
    <property type="evidence" value="ECO:0007669"/>
    <property type="project" value="UniProtKB-KW"/>
</dbReference>
<keyword evidence="9" id="KW-0965">Cell junction</keyword>
<dbReference type="PANTHER" id="PTHR32080:SF54">
    <property type="entry name" value="GNK2-HOMOLOGOUS DOMAIN-CONTAINING PROTEIN"/>
    <property type="match status" value="1"/>
</dbReference>
<comment type="similarity">
    <text evidence="14">Belongs to the cysteine-rich repeat secretory protein family. Plasmodesmata-located proteins (PDLD) subfamily.</text>
</comment>
<feature type="chain" id="PRO_5044872968" description="Gnk2-homologous domain-containing protein" evidence="15">
    <location>
        <begin position="24"/>
        <end position="133"/>
    </location>
</feature>
<evidence type="ECO:0000256" key="3">
    <source>
        <dbReference type="ARBA" id="ARBA00022577"/>
    </source>
</evidence>
<dbReference type="CDD" id="cd23509">
    <property type="entry name" value="Gnk2-like"/>
    <property type="match status" value="1"/>
</dbReference>
<feature type="domain" description="Gnk2-homologous" evidence="16">
    <location>
        <begin position="27"/>
        <end position="131"/>
    </location>
</feature>
<evidence type="ECO:0000259" key="16">
    <source>
        <dbReference type="PROSITE" id="PS51473"/>
    </source>
</evidence>
<evidence type="ECO:0000256" key="6">
    <source>
        <dbReference type="ARBA" id="ARBA00022734"/>
    </source>
</evidence>
<dbReference type="InterPro" id="IPR002902">
    <property type="entry name" value="GNK2"/>
</dbReference>
<evidence type="ECO:0000256" key="5">
    <source>
        <dbReference type="ARBA" id="ARBA00022729"/>
    </source>
</evidence>
<dbReference type="Pfam" id="PF01657">
    <property type="entry name" value="Stress-antifung"/>
    <property type="match status" value="1"/>
</dbReference>